<dbReference type="InterPro" id="IPR015947">
    <property type="entry name" value="PUA-like_sf"/>
</dbReference>
<dbReference type="Pfam" id="PF02182">
    <property type="entry name" value="SAD_SRA"/>
    <property type="match status" value="1"/>
</dbReference>
<dbReference type="InterPro" id="IPR036987">
    <property type="entry name" value="SRA-YDG_sf"/>
</dbReference>
<evidence type="ECO:0000256" key="2">
    <source>
        <dbReference type="ARBA" id="ARBA00023242"/>
    </source>
</evidence>
<accession>A0AAN8VZK5</accession>
<evidence type="ECO:0000313" key="6">
    <source>
        <dbReference type="Proteomes" id="UP001370490"/>
    </source>
</evidence>
<dbReference type="AlphaFoldDB" id="A0AAN8VZK5"/>
<dbReference type="EMBL" id="JBAMMX010000007">
    <property type="protein sequence ID" value="KAK6937168.1"/>
    <property type="molecule type" value="Genomic_DNA"/>
</dbReference>
<evidence type="ECO:0000259" key="4">
    <source>
        <dbReference type="PROSITE" id="PS51015"/>
    </source>
</evidence>
<dbReference type="GO" id="GO:0042054">
    <property type="term" value="F:histone methyltransferase activity"/>
    <property type="evidence" value="ECO:0007669"/>
    <property type="project" value="TreeGrafter"/>
</dbReference>
<comment type="subcellular location">
    <subcellularLocation>
        <location evidence="1">Chromosome</location>
    </subcellularLocation>
    <subcellularLocation>
        <location evidence="3">Nucleus</location>
    </subcellularLocation>
</comment>
<dbReference type="InterPro" id="IPR003105">
    <property type="entry name" value="SRA_YDG"/>
</dbReference>
<dbReference type="GO" id="GO:0005694">
    <property type="term" value="C:chromosome"/>
    <property type="evidence" value="ECO:0007669"/>
    <property type="project" value="UniProtKB-SubCell"/>
</dbReference>
<evidence type="ECO:0000256" key="3">
    <source>
        <dbReference type="PROSITE-ProRule" id="PRU00358"/>
    </source>
</evidence>
<evidence type="ECO:0000313" key="5">
    <source>
        <dbReference type="EMBL" id="KAK6937168.1"/>
    </source>
</evidence>
<comment type="caution">
    <text evidence="5">The sequence shown here is derived from an EMBL/GenBank/DDBJ whole genome shotgun (WGS) entry which is preliminary data.</text>
</comment>
<dbReference type="Gene3D" id="2.30.280.10">
    <property type="entry name" value="SRA-YDG"/>
    <property type="match status" value="1"/>
</dbReference>
<keyword evidence="6" id="KW-1185">Reference proteome</keyword>
<organism evidence="5 6">
    <name type="scientific">Dillenia turbinata</name>
    <dbReference type="NCBI Taxonomy" id="194707"/>
    <lineage>
        <taxon>Eukaryota</taxon>
        <taxon>Viridiplantae</taxon>
        <taxon>Streptophyta</taxon>
        <taxon>Embryophyta</taxon>
        <taxon>Tracheophyta</taxon>
        <taxon>Spermatophyta</taxon>
        <taxon>Magnoliopsida</taxon>
        <taxon>eudicotyledons</taxon>
        <taxon>Gunneridae</taxon>
        <taxon>Pentapetalae</taxon>
        <taxon>Dilleniales</taxon>
        <taxon>Dilleniaceae</taxon>
        <taxon>Dillenia</taxon>
    </lineage>
</organism>
<dbReference type="Proteomes" id="UP001370490">
    <property type="component" value="Unassembled WGS sequence"/>
</dbReference>
<feature type="domain" description="YDG" evidence="4">
    <location>
        <begin position="60"/>
        <end position="215"/>
    </location>
</feature>
<dbReference type="InterPro" id="IPR051357">
    <property type="entry name" value="H3K9_HMTase_SUVAR3-9"/>
</dbReference>
<dbReference type="GO" id="GO:0005634">
    <property type="term" value="C:nucleus"/>
    <property type="evidence" value="ECO:0007669"/>
    <property type="project" value="UniProtKB-SubCell"/>
</dbReference>
<dbReference type="SUPFAM" id="SSF88697">
    <property type="entry name" value="PUA domain-like"/>
    <property type="match status" value="1"/>
</dbReference>
<reference evidence="5 6" key="1">
    <citation type="submission" date="2023-12" db="EMBL/GenBank/DDBJ databases">
        <title>A high-quality genome assembly for Dillenia turbinata (Dilleniales).</title>
        <authorList>
            <person name="Chanderbali A."/>
        </authorList>
    </citation>
    <scope>NUCLEOTIDE SEQUENCE [LARGE SCALE GENOMIC DNA]</scope>
    <source>
        <strain evidence="5">LSX21</strain>
        <tissue evidence="5">Leaf</tissue>
    </source>
</reference>
<gene>
    <name evidence="5" type="ORF">RJ641_034198</name>
</gene>
<dbReference type="PANTHER" id="PTHR45660:SF46">
    <property type="entry name" value="HISTONE-LYSINE N-METHYLTRANSFERASE, H3 LYSINE-9 SPECIFIC SUVH6"/>
    <property type="match status" value="1"/>
</dbReference>
<protein>
    <submittedName>
        <fullName evidence="5">SRA-YDG</fullName>
    </submittedName>
</protein>
<dbReference type="PROSITE" id="PS51015">
    <property type="entry name" value="YDG"/>
    <property type="match status" value="1"/>
</dbReference>
<evidence type="ECO:0000256" key="1">
    <source>
        <dbReference type="ARBA" id="ARBA00004286"/>
    </source>
</evidence>
<dbReference type="PANTHER" id="PTHR45660">
    <property type="entry name" value="HISTONE-LYSINE N-METHYLTRANSFERASE SETMAR"/>
    <property type="match status" value="1"/>
</dbReference>
<keyword evidence="2 3" id="KW-0539">Nucleus</keyword>
<sequence length="315" mass="35169">MNSILAGEGGNQLVLMDDDFYVSLRSNHLNVCLPPIASSNFAKILKDKGMYVNLGKPILGHVLRVEVGDEFYYRVELNIVVLHCDSQVGIDCLRQDGKLVVTCIVASGDYDGDLENVNSLPYIGQGGNITGDKEPKDQKFKKGNIALVTSYHENNYRLFAIPSPSRLKGSIVATTASFRRNGGRNRSSKLRLQKQRLVSYGRDGGCNHYDGSLQPRPSSLEKGGRSGLACHHYSGFRGWQPQPWPPPSLGSDEEVKEECGGDYNDKKMLVRVRVRVLEENKLRSNLSKFSLPCIRIMPCVKELMRILRFSSDEFV</sequence>
<dbReference type="SMART" id="SM00466">
    <property type="entry name" value="SRA"/>
    <property type="match status" value="1"/>
</dbReference>
<name>A0AAN8VZK5_9MAGN</name>
<proteinExistence type="predicted"/>
<dbReference type="GO" id="GO:0003690">
    <property type="term" value="F:double-stranded DNA binding"/>
    <property type="evidence" value="ECO:0007669"/>
    <property type="project" value="TreeGrafter"/>
</dbReference>